<gene>
    <name evidence="5" type="ORF">AGLY_015170</name>
</gene>
<dbReference type="Proteomes" id="UP000475862">
    <property type="component" value="Unassembled WGS sequence"/>
</dbReference>
<feature type="domain" description="DDE Tnp4" evidence="4">
    <location>
        <begin position="96"/>
        <end position="249"/>
    </location>
</feature>
<keyword evidence="2" id="KW-0479">Metal-binding</keyword>
<comment type="cofactor">
    <cofactor evidence="1">
        <name>a divalent metal cation</name>
        <dbReference type="ChEBI" id="CHEBI:60240"/>
    </cofactor>
</comment>
<reference evidence="5 6" key="1">
    <citation type="submission" date="2019-08" db="EMBL/GenBank/DDBJ databases">
        <title>The genome of the soybean aphid Biotype 1, its phylome, world population structure and adaptation to the North American continent.</title>
        <authorList>
            <person name="Giordano R."/>
            <person name="Donthu R.K."/>
            <person name="Hernandez A.G."/>
            <person name="Wright C.L."/>
            <person name="Zimin A.V."/>
        </authorList>
    </citation>
    <scope>NUCLEOTIDE SEQUENCE [LARGE SCALE GENOMIC DNA]</scope>
    <source>
        <tissue evidence="5">Whole aphids</tissue>
    </source>
</reference>
<dbReference type="GO" id="GO:0046872">
    <property type="term" value="F:metal ion binding"/>
    <property type="evidence" value="ECO:0007669"/>
    <property type="project" value="UniProtKB-KW"/>
</dbReference>
<proteinExistence type="predicted"/>
<dbReference type="OrthoDB" id="6617202at2759"/>
<keyword evidence="3" id="KW-0812">Transmembrane</keyword>
<evidence type="ECO:0000259" key="4">
    <source>
        <dbReference type="Pfam" id="PF13359"/>
    </source>
</evidence>
<evidence type="ECO:0000313" key="6">
    <source>
        <dbReference type="Proteomes" id="UP000475862"/>
    </source>
</evidence>
<evidence type="ECO:0000256" key="2">
    <source>
        <dbReference type="ARBA" id="ARBA00022723"/>
    </source>
</evidence>
<comment type="caution">
    <text evidence="5">The sequence shown here is derived from an EMBL/GenBank/DDBJ whole genome shotgun (WGS) entry which is preliminary data.</text>
</comment>
<protein>
    <recommendedName>
        <fullName evidence="4">DDE Tnp4 domain-containing protein</fullName>
    </recommendedName>
</protein>
<dbReference type="EMBL" id="VYZN01000068">
    <property type="protein sequence ID" value="KAE9524449.1"/>
    <property type="molecule type" value="Genomic_DNA"/>
</dbReference>
<keyword evidence="3" id="KW-1133">Transmembrane helix</keyword>
<evidence type="ECO:0000256" key="1">
    <source>
        <dbReference type="ARBA" id="ARBA00001968"/>
    </source>
</evidence>
<name>A0A6G0T1J0_APHGL</name>
<keyword evidence="6" id="KW-1185">Reference proteome</keyword>
<organism evidence="5 6">
    <name type="scientific">Aphis glycines</name>
    <name type="common">Soybean aphid</name>
    <dbReference type="NCBI Taxonomy" id="307491"/>
    <lineage>
        <taxon>Eukaryota</taxon>
        <taxon>Metazoa</taxon>
        <taxon>Ecdysozoa</taxon>
        <taxon>Arthropoda</taxon>
        <taxon>Hexapoda</taxon>
        <taxon>Insecta</taxon>
        <taxon>Pterygota</taxon>
        <taxon>Neoptera</taxon>
        <taxon>Paraneoptera</taxon>
        <taxon>Hemiptera</taxon>
        <taxon>Sternorrhyncha</taxon>
        <taxon>Aphidomorpha</taxon>
        <taxon>Aphidoidea</taxon>
        <taxon>Aphididae</taxon>
        <taxon>Aphidini</taxon>
        <taxon>Aphis</taxon>
        <taxon>Aphis</taxon>
    </lineage>
</organism>
<evidence type="ECO:0000313" key="5">
    <source>
        <dbReference type="EMBL" id="KAE9524449.1"/>
    </source>
</evidence>
<dbReference type="InterPro" id="IPR027806">
    <property type="entry name" value="HARBI1_dom"/>
</dbReference>
<feature type="transmembrane region" description="Helical" evidence="3">
    <location>
        <begin position="46"/>
        <end position="68"/>
    </location>
</feature>
<accession>A0A6G0T1J0</accession>
<dbReference type="AlphaFoldDB" id="A0A6G0T1J0"/>
<keyword evidence="3" id="KW-0472">Membrane</keyword>
<evidence type="ECO:0000256" key="3">
    <source>
        <dbReference type="SAM" id="Phobius"/>
    </source>
</evidence>
<dbReference type="Pfam" id="PF13359">
    <property type="entry name" value="DDE_Tnp_4"/>
    <property type="match status" value="1"/>
</dbReference>
<sequence length="315" mass="36982">MIQYDYVNYFYLPSLGVWYNFLSCGNLRTSGSMFRKRIRVVLNRTIVNVSLFSIHIGYNIIISLFFLLPQNFEQWLKICQVFNDKWFFPHCLGANDGKHIVIQSPNKSRIEYFNYKETFSIKNKRCGVYRNTDMWKKFENEQLMLPVRDLTSLLPVDELLDAETNIKFPYVFVVDSTFALNKHMMKPYSGVHDKGNAKRVFNYMLSSARRVVENAFGIMASIFRIFRRPILLNPDKVTNITMTCALLHNFLRKSKTSSSNYCPQGTFDSEKEDEIIPGSWRQTQIYEGSFLPIRKIPRRSPSDGKEVREYLQTIL</sequence>